<dbReference type="Proteomes" id="UP001150238">
    <property type="component" value="Unassembled WGS sequence"/>
</dbReference>
<evidence type="ECO:0000313" key="2">
    <source>
        <dbReference type="EMBL" id="KAJ4479586.1"/>
    </source>
</evidence>
<accession>A0A9W9DNW3</accession>
<name>A0A9W9DNW3_9AGAR</name>
<reference evidence="2" key="2">
    <citation type="journal article" date="2023" name="Proc. Natl. Acad. Sci. U.S.A.">
        <title>A global phylogenomic analysis of the shiitake genus Lentinula.</title>
        <authorList>
            <person name="Sierra-Patev S."/>
            <person name="Min B."/>
            <person name="Naranjo-Ortiz M."/>
            <person name="Looney B."/>
            <person name="Konkel Z."/>
            <person name="Slot J.C."/>
            <person name="Sakamoto Y."/>
            <person name="Steenwyk J.L."/>
            <person name="Rokas A."/>
            <person name="Carro J."/>
            <person name="Camarero S."/>
            <person name="Ferreira P."/>
            <person name="Molpeceres G."/>
            <person name="Ruiz-Duenas F.J."/>
            <person name="Serrano A."/>
            <person name="Henrissat B."/>
            <person name="Drula E."/>
            <person name="Hughes K.W."/>
            <person name="Mata J.L."/>
            <person name="Ishikawa N.K."/>
            <person name="Vargas-Isla R."/>
            <person name="Ushijima S."/>
            <person name="Smith C.A."/>
            <person name="Donoghue J."/>
            <person name="Ahrendt S."/>
            <person name="Andreopoulos W."/>
            <person name="He G."/>
            <person name="LaButti K."/>
            <person name="Lipzen A."/>
            <person name="Ng V."/>
            <person name="Riley R."/>
            <person name="Sandor L."/>
            <person name="Barry K."/>
            <person name="Martinez A.T."/>
            <person name="Xiao Y."/>
            <person name="Gibbons J.G."/>
            <person name="Terashima K."/>
            <person name="Grigoriev I.V."/>
            <person name="Hibbett D."/>
        </authorList>
    </citation>
    <scope>NUCLEOTIDE SEQUENCE</scope>
    <source>
        <strain evidence="2">Sp2 HRB7682 ss15</strain>
    </source>
</reference>
<protein>
    <submittedName>
        <fullName evidence="2">Uncharacterized protein</fullName>
    </submittedName>
</protein>
<feature type="compositionally biased region" description="Polar residues" evidence="1">
    <location>
        <begin position="475"/>
        <end position="485"/>
    </location>
</feature>
<feature type="region of interest" description="Disordered" evidence="1">
    <location>
        <begin position="427"/>
        <end position="451"/>
    </location>
</feature>
<sequence>MSPNDVLLYAKHISSPANGTALWNPHPGYTRDHEGRLIGLNPQVRPGDIGYLEEDGSFTRFFNIHLQKDDNNQGGGPYPEDFEPLPLDPNNITWRPEPPITYHSHRQFKFHGGISLGAVPAAPIGGGISFTFERTAGAILGFFDPGACEISQKFPYQKFLAKHKSKWLEVIESAKPGARTFQLVTGCTFVRSWVMGVVENEKVDGDLKLSIGFAPDSLANLDVSCNVKWENLGSSTARYGPPERLNNQQIVDNVRNRPLVSSQWSETDSANLIRDWSDQCIFVRAFHIKRQKQILNIKKMKAAAEPQDPEMDRKPEKDVVLGNIQYGEEQGEDNETPYDPIDVALDYILENSDIEFAVVHDDDLLAYAKDTNYDTVDELLQICHPKVFVEKIEGVIVGFFNAEADQPSWTEMPAHAVTHAVTHAYDDNATGEHDASGNLPSYKDSKDSLDSQPVVESFGPHNFVSAYHFTIRGGTSTTVGSSQHSNDPEGEENRSTADGTNVSIESAVSREVETLEVAQLRQCVRKLLADPGEEDLPGLEDALVNGGWDRETLVESVWDDIKDVYEGWKAPSFVRLRKICREWDA</sequence>
<proteinExistence type="predicted"/>
<dbReference type="AlphaFoldDB" id="A0A9W9DNW3"/>
<comment type="caution">
    <text evidence="2">The sequence shown here is derived from an EMBL/GenBank/DDBJ whole genome shotgun (WGS) entry which is preliminary data.</text>
</comment>
<evidence type="ECO:0000256" key="1">
    <source>
        <dbReference type="SAM" id="MobiDB-lite"/>
    </source>
</evidence>
<organism evidence="2 3">
    <name type="scientific">Lentinula lateritia</name>
    <dbReference type="NCBI Taxonomy" id="40482"/>
    <lineage>
        <taxon>Eukaryota</taxon>
        <taxon>Fungi</taxon>
        <taxon>Dikarya</taxon>
        <taxon>Basidiomycota</taxon>
        <taxon>Agaricomycotina</taxon>
        <taxon>Agaricomycetes</taxon>
        <taxon>Agaricomycetidae</taxon>
        <taxon>Agaricales</taxon>
        <taxon>Marasmiineae</taxon>
        <taxon>Omphalotaceae</taxon>
        <taxon>Lentinula</taxon>
    </lineage>
</organism>
<reference evidence="2" key="1">
    <citation type="submission" date="2022-08" db="EMBL/GenBank/DDBJ databases">
        <authorList>
            <consortium name="DOE Joint Genome Institute"/>
            <person name="Min B."/>
            <person name="Riley R."/>
            <person name="Sierra-Patev S."/>
            <person name="Naranjo-Ortiz M."/>
            <person name="Looney B."/>
            <person name="Konkel Z."/>
            <person name="Slot J.C."/>
            <person name="Sakamoto Y."/>
            <person name="Steenwyk J.L."/>
            <person name="Rokas A."/>
            <person name="Carro J."/>
            <person name="Camarero S."/>
            <person name="Ferreira P."/>
            <person name="Molpeceres G."/>
            <person name="Ruiz-Duenas F.J."/>
            <person name="Serrano A."/>
            <person name="Henrissat B."/>
            <person name="Drula E."/>
            <person name="Hughes K.W."/>
            <person name="Mata J.L."/>
            <person name="Ishikawa N.K."/>
            <person name="Vargas-Isla R."/>
            <person name="Ushijima S."/>
            <person name="Smith C.A."/>
            <person name="Ahrendt S."/>
            <person name="Andreopoulos W."/>
            <person name="He G."/>
            <person name="Labutti K."/>
            <person name="Lipzen A."/>
            <person name="Ng V."/>
            <person name="Sandor L."/>
            <person name="Barry K."/>
            <person name="Martinez A.T."/>
            <person name="Xiao Y."/>
            <person name="Gibbons J.G."/>
            <person name="Terashima K."/>
            <person name="Hibbett D.S."/>
            <person name="Grigoriev I.V."/>
        </authorList>
    </citation>
    <scope>NUCLEOTIDE SEQUENCE</scope>
    <source>
        <strain evidence="2">Sp2 HRB7682 ss15</strain>
    </source>
</reference>
<gene>
    <name evidence="2" type="ORF">C8J55DRAFT_549554</name>
</gene>
<evidence type="ECO:0000313" key="3">
    <source>
        <dbReference type="Proteomes" id="UP001150238"/>
    </source>
</evidence>
<feature type="region of interest" description="Disordered" evidence="1">
    <location>
        <begin position="475"/>
        <end position="501"/>
    </location>
</feature>
<dbReference type="EMBL" id="JANVFS010000016">
    <property type="protein sequence ID" value="KAJ4479586.1"/>
    <property type="molecule type" value="Genomic_DNA"/>
</dbReference>